<reference evidence="1" key="1">
    <citation type="submission" date="2019-08" db="EMBL/GenBank/DDBJ databases">
        <authorList>
            <person name="Kucharzyk K."/>
            <person name="Murdoch R.W."/>
            <person name="Higgins S."/>
            <person name="Loffler F."/>
        </authorList>
    </citation>
    <scope>NUCLEOTIDE SEQUENCE</scope>
</reference>
<sequence length="103" mass="11371">MRGPGNIVHPEGVAVRIAVVAGKVQSLGTVFIERNFVRDRDGRVVLRQYAQGKRRTGVQTRKIGRRHGNRYAAAGVRHRLEGERIRAVAVVGNNNAAFVNCQN</sequence>
<name>A0A644XJJ1_9ZZZZ</name>
<dbReference type="EMBL" id="VSSQ01002594">
    <property type="protein sequence ID" value="MPM16350.1"/>
    <property type="molecule type" value="Genomic_DNA"/>
</dbReference>
<organism evidence="1">
    <name type="scientific">bioreactor metagenome</name>
    <dbReference type="NCBI Taxonomy" id="1076179"/>
    <lineage>
        <taxon>unclassified sequences</taxon>
        <taxon>metagenomes</taxon>
        <taxon>ecological metagenomes</taxon>
    </lineage>
</organism>
<accession>A0A644XJJ1</accession>
<dbReference type="AlphaFoldDB" id="A0A644XJJ1"/>
<gene>
    <name evidence="1" type="ORF">SDC9_62728</name>
</gene>
<proteinExistence type="predicted"/>
<evidence type="ECO:0000313" key="1">
    <source>
        <dbReference type="EMBL" id="MPM16350.1"/>
    </source>
</evidence>
<comment type="caution">
    <text evidence="1">The sequence shown here is derived from an EMBL/GenBank/DDBJ whole genome shotgun (WGS) entry which is preliminary data.</text>
</comment>
<protein>
    <submittedName>
        <fullName evidence="1">Uncharacterized protein</fullName>
    </submittedName>
</protein>